<dbReference type="Pfam" id="PF14358">
    <property type="entry name" value="DUF4405"/>
    <property type="match status" value="1"/>
</dbReference>
<feature type="domain" description="Flavinylation-associated cytochrome" evidence="2">
    <location>
        <begin position="7"/>
        <end position="73"/>
    </location>
</feature>
<gene>
    <name evidence="3" type="ORF">FHQ18_00925</name>
</gene>
<evidence type="ECO:0000259" key="2">
    <source>
        <dbReference type="Pfam" id="PF14358"/>
    </source>
</evidence>
<evidence type="ECO:0000313" key="4">
    <source>
        <dbReference type="Proteomes" id="UP000322876"/>
    </source>
</evidence>
<reference evidence="3 4" key="1">
    <citation type="submission" date="2019-06" db="EMBL/GenBank/DDBJ databases">
        <title>Genomic insights into carbon and energy metabolism of Deferribacter autotrophicus revealed new metabolic traits in the phylum Deferribacteres.</title>
        <authorList>
            <person name="Slobodkin A.I."/>
            <person name="Slobodkina G.B."/>
            <person name="Allioux M."/>
            <person name="Alain K."/>
            <person name="Jebbar M."/>
            <person name="Shadrin V."/>
            <person name="Kublanov I.V."/>
            <person name="Toshchakov S.V."/>
            <person name="Bonch-Osmolovskaya E.A."/>
        </authorList>
    </citation>
    <scope>NUCLEOTIDE SEQUENCE [LARGE SCALE GENOMIC DNA]</scope>
    <source>
        <strain evidence="3 4">SL50</strain>
    </source>
</reference>
<comment type="caution">
    <text evidence="3">The sequence shown here is derived from an EMBL/GenBank/DDBJ whole genome shotgun (WGS) entry which is preliminary data.</text>
</comment>
<evidence type="ECO:0000256" key="1">
    <source>
        <dbReference type="SAM" id="Phobius"/>
    </source>
</evidence>
<dbReference type="Proteomes" id="UP000322876">
    <property type="component" value="Unassembled WGS sequence"/>
</dbReference>
<dbReference type="InterPro" id="IPR025517">
    <property type="entry name" value="DUF4405"/>
</dbReference>
<keyword evidence="1" id="KW-0812">Transmembrane</keyword>
<feature type="transmembrane region" description="Helical" evidence="1">
    <location>
        <begin position="7"/>
        <end position="30"/>
    </location>
</feature>
<accession>A0A5A8F6M2</accession>
<proteinExistence type="predicted"/>
<dbReference type="AlphaFoldDB" id="A0A5A8F6M2"/>
<sequence length="275" mass="31738">MFSLRKITSLVLLLSFLMLVYTGVMLYIAPQGRVAYWAIWKFAGLTKTEYTNIHIMFSIIFLISGILHIYYNWKAILHYLKNKSQQLVIFTPNFVIALLLTLITFLGTYYNLKPFSSVITFSDNIKTYWEKVLGTPPISHGELLSLENFCKKFNIDLQKAESILKENGIKITSVKDTLKTIAITNNTTPQKIYDLIKDAKKLSPTKIKNNMEEETPTGLGRLTLKEMCDQYNINFEMAKNILKEKGFEFDDKTKIKDISVQKGMLPVDIYKMLKK</sequence>
<evidence type="ECO:0000313" key="3">
    <source>
        <dbReference type="EMBL" id="KAA0259470.1"/>
    </source>
</evidence>
<feature type="transmembrane region" description="Helical" evidence="1">
    <location>
        <begin position="94"/>
        <end position="112"/>
    </location>
</feature>
<dbReference type="OrthoDB" id="9793491at2"/>
<protein>
    <submittedName>
        <fullName evidence="3">DUF4405 domain-containing protein</fullName>
    </submittedName>
</protein>
<keyword evidence="1" id="KW-0472">Membrane</keyword>
<dbReference type="EMBL" id="VFJB01000001">
    <property type="protein sequence ID" value="KAA0259470.1"/>
    <property type="molecule type" value="Genomic_DNA"/>
</dbReference>
<organism evidence="3 4">
    <name type="scientific">Deferribacter autotrophicus</name>
    <dbReference type="NCBI Taxonomy" id="500465"/>
    <lineage>
        <taxon>Bacteria</taxon>
        <taxon>Pseudomonadati</taxon>
        <taxon>Deferribacterota</taxon>
        <taxon>Deferribacteres</taxon>
        <taxon>Deferribacterales</taxon>
        <taxon>Deferribacteraceae</taxon>
        <taxon>Deferribacter</taxon>
    </lineage>
</organism>
<name>A0A5A8F6M2_9BACT</name>
<keyword evidence="4" id="KW-1185">Reference proteome</keyword>
<dbReference type="RefSeq" id="WP_149265290.1">
    <property type="nucleotide sequence ID" value="NZ_VFJB01000001.1"/>
</dbReference>
<feature type="transmembrane region" description="Helical" evidence="1">
    <location>
        <begin position="50"/>
        <end position="73"/>
    </location>
</feature>
<keyword evidence="1" id="KW-1133">Transmembrane helix</keyword>